<dbReference type="RefSeq" id="WP_021708062.1">
    <property type="nucleotide sequence ID" value="NZ_BATL01000008.1"/>
</dbReference>
<keyword evidence="2" id="KW-1185">Reference proteome</keyword>
<evidence type="ECO:0008006" key="3">
    <source>
        <dbReference type="Google" id="ProtNLM"/>
    </source>
</evidence>
<protein>
    <recommendedName>
        <fullName evidence="3">Oxidoreductase molybdopterin-binding domain-containing protein</fullName>
    </recommendedName>
</protein>
<dbReference type="Proteomes" id="UP000016567">
    <property type="component" value="Unassembled WGS sequence"/>
</dbReference>
<proteinExistence type="predicted"/>
<dbReference type="InterPro" id="IPR036374">
    <property type="entry name" value="OxRdtase_Mopterin-bd_sf"/>
</dbReference>
<reference evidence="1 2" key="1">
    <citation type="submission" date="2013-09" db="EMBL/GenBank/DDBJ databases">
        <title>Whole genome shotgun sequence of Vibrio azureus NBRC 104587.</title>
        <authorList>
            <person name="Isaki S."/>
            <person name="Hosoyama A."/>
            <person name="Numata M."/>
            <person name="Hashimoto M."/>
            <person name="Hosoyama Y."/>
            <person name="Tsuchikane K."/>
            <person name="Noguchi M."/>
            <person name="Hirakata S."/>
            <person name="Ichikawa N."/>
            <person name="Ohji S."/>
            <person name="Yamazoe A."/>
            <person name="Fujita N."/>
        </authorList>
    </citation>
    <scope>NUCLEOTIDE SEQUENCE [LARGE SCALE GENOMIC DNA]</scope>
    <source>
        <strain evidence="1 2">NBRC 104587</strain>
    </source>
</reference>
<accession>U3ALW2</accession>
<sequence>MRTIVFYIIFIFSISCQANPEPELNVIDKSGNVYTYSIEELQSLPQKEVITVLPWFEGDNTFSGFLLTDLLKKNKITMPEMVTILALNDYKVTISKSDIIKYEPIIALKMSGEYMNVKNKGPFWLIFSLSDFKEIDTLEYHAKMIWQIKEIYLN</sequence>
<dbReference type="Gene3D" id="3.90.420.10">
    <property type="entry name" value="Oxidoreductase, molybdopterin-binding domain"/>
    <property type="match status" value="1"/>
</dbReference>
<dbReference type="PROSITE" id="PS51257">
    <property type="entry name" value="PROKAR_LIPOPROTEIN"/>
    <property type="match status" value="1"/>
</dbReference>
<evidence type="ECO:0000313" key="1">
    <source>
        <dbReference type="EMBL" id="GAD74282.1"/>
    </source>
</evidence>
<evidence type="ECO:0000313" key="2">
    <source>
        <dbReference type="Proteomes" id="UP000016567"/>
    </source>
</evidence>
<organism evidence="1 2">
    <name type="scientific">Vibrio azureus NBRC 104587</name>
    <dbReference type="NCBI Taxonomy" id="1219077"/>
    <lineage>
        <taxon>Bacteria</taxon>
        <taxon>Pseudomonadati</taxon>
        <taxon>Pseudomonadota</taxon>
        <taxon>Gammaproteobacteria</taxon>
        <taxon>Vibrionales</taxon>
        <taxon>Vibrionaceae</taxon>
        <taxon>Vibrio</taxon>
    </lineage>
</organism>
<name>U3ALW2_9VIBR</name>
<dbReference type="EMBL" id="BATL01000008">
    <property type="protein sequence ID" value="GAD74282.1"/>
    <property type="molecule type" value="Genomic_DNA"/>
</dbReference>
<dbReference type="AlphaFoldDB" id="U3ALW2"/>
<dbReference type="eggNOG" id="COG3915">
    <property type="taxonomic scope" value="Bacteria"/>
</dbReference>
<comment type="caution">
    <text evidence="1">The sequence shown here is derived from an EMBL/GenBank/DDBJ whole genome shotgun (WGS) entry which is preliminary data.</text>
</comment>
<gene>
    <name evidence="1" type="ORF">VAZ01S_008_00240</name>
</gene>
<dbReference type="SUPFAM" id="SSF56524">
    <property type="entry name" value="Oxidoreductase molybdopterin-binding domain"/>
    <property type="match status" value="1"/>
</dbReference>
<dbReference type="STRING" id="1219077.VAZ01S_008_00240"/>